<accession>A0A1F6N0G1</accession>
<evidence type="ECO:0000256" key="5">
    <source>
        <dbReference type="RuleBase" id="RU003945"/>
    </source>
</evidence>
<dbReference type="Proteomes" id="UP000177040">
    <property type="component" value="Unassembled WGS sequence"/>
</dbReference>
<dbReference type="PANTHER" id="PTHR12428">
    <property type="entry name" value="OXA1"/>
    <property type="match status" value="1"/>
</dbReference>
<evidence type="ECO:0000256" key="2">
    <source>
        <dbReference type="ARBA" id="ARBA00022692"/>
    </source>
</evidence>
<keyword evidence="4 6" id="KW-0472">Membrane</keyword>
<dbReference type="Pfam" id="PF02096">
    <property type="entry name" value="60KD_IMP"/>
    <property type="match status" value="1"/>
</dbReference>
<evidence type="ECO:0000256" key="1">
    <source>
        <dbReference type="ARBA" id="ARBA00004141"/>
    </source>
</evidence>
<dbReference type="InterPro" id="IPR028055">
    <property type="entry name" value="YidC/Oxa/ALB_C"/>
</dbReference>
<feature type="domain" description="Membrane insertase YidC/Oxa/ALB C-terminal" evidence="7">
    <location>
        <begin position="1"/>
        <end position="193"/>
    </location>
</feature>
<comment type="subcellular location">
    <subcellularLocation>
        <location evidence="1 5">Membrane</location>
        <topology evidence="1 5">Multi-pass membrane protein</topology>
    </subcellularLocation>
</comment>
<feature type="transmembrane region" description="Helical" evidence="6">
    <location>
        <begin position="153"/>
        <end position="170"/>
    </location>
</feature>
<dbReference type="PANTHER" id="PTHR12428:SF65">
    <property type="entry name" value="CYTOCHROME C OXIDASE ASSEMBLY PROTEIN COX18, MITOCHONDRIAL"/>
    <property type="match status" value="1"/>
</dbReference>
<keyword evidence="2 5" id="KW-0812">Transmembrane</keyword>
<dbReference type="GO" id="GO:0016020">
    <property type="term" value="C:membrane"/>
    <property type="evidence" value="ECO:0007669"/>
    <property type="project" value="UniProtKB-SubCell"/>
</dbReference>
<evidence type="ECO:0000256" key="6">
    <source>
        <dbReference type="SAM" id="Phobius"/>
    </source>
</evidence>
<dbReference type="GO" id="GO:0051205">
    <property type="term" value="P:protein insertion into membrane"/>
    <property type="evidence" value="ECO:0007669"/>
    <property type="project" value="TreeGrafter"/>
</dbReference>
<protein>
    <recommendedName>
        <fullName evidence="7">Membrane insertase YidC/Oxa/ALB C-terminal domain-containing protein</fullName>
    </recommendedName>
</protein>
<name>A0A1F6N0G1_9BACT</name>
<dbReference type="InterPro" id="IPR001708">
    <property type="entry name" value="YidC/ALB3/OXA1/COX18"/>
</dbReference>
<dbReference type="AlphaFoldDB" id="A0A1F6N0G1"/>
<organism evidence="8 9">
    <name type="scientific">Candidatus Magasanikbacteria bacterium RIFCSPLOWO2_01_FULL_40_15</name>
    <dbReference type="NCBI Taxonomy" id="1798686"/>
    <lineage>
        <taxon>Bacteria</taxon>
        <taxon>Candidatus Magasanikiibacteriota</taxon>
    </lineage>
</organism>
<feature type="transmembrane region" description="Helical" evidence="6">
    <location>
        <begin position="6"/>
        <end position="23"/>
    </location>
</feature>
<evidence type="ECO:0000313" key="8">
    <source>
        <dbReference type="EMBL" id="OGH77427.1"/>
    </source>
</evidence>
<feature type="transmembrane region" description="Helical" evidence="6">
    <location>
        <begin position="176"/>
        <end position="196"/>
    </location>
</feature>
<evidence type="ECO:0000313" key="9">
    <source>
        <dbReference type="Proteomes" id="UP000177040"/>
    </source>
</evidence>
<proteinExistence type="inferred from homology"/>
<dbReference type="EMBL" id="MFQH01000024">
    <property type="protein sequence ID" value="OGH77427.1"/>
    <property type="molecule type" value="Genomic_DNA"/>
</dbReference>
<comment type="similarity">
    <text evidence="5">Belongs to the OXA1/ALB3/YidC family.</text>
</comment>
<feature type="transmembrane region" description="Helical" evidence="6">
    <location>
        <begin position="67"/>
        <end position="87"/>
    </location>
</feature>
<dbReference type="GO" id="GO:0032977">
    <property type="term" value="F:membrane insertase activity"/>
    <property type="evidence" value="ECO:0007669"/>
    <property type="project" value="InterPro"/>
</dbReference>
<evidence type="ECO:0000256" key="3">
    <source>
        <dbReference type="ARBA" id="ARBA00022989"/>
    </source>
</evidence>
<comment type="caution">
    <text evidence="8">The sequence shown here is derived from an EMBL/GenBank/DDBJ whole genome shotgun (WGS) entry which is preliminary data.</text>
</comment>
<keyword evidence="3 6" id="KW-1133">Transmembrane helix</keyword>
<evidence type="ECO:0000256" key="4">
    <source>
        <dbReference type="ARBA" id="ARBA00023136"/>
    </source>
</evidence>
<evidence type="ECO:0000259" key="7">
    <source>
        <dbReference type="Pfam" id="PF02096"/>
    </source>
</evidence>
<reference evidence="8 9" key="1">
    <citation type="journal article" date="2016" name="Nat. Commun.">
        <title>Thousands of microbial genomes shed light on interconnected biogeochemical processes in an aquifer system.</title>
        <authorList>
            <person name="Anantharaman K."/>
            <person name="Brown C.T."/>
            <person name="Hug L.A."/>
            <person name="Sharon I."/>
            <person name="Castelle C.J."/>
            <person name="Probst A.J."/>
            <person name="Thomas B.C."/>
            <person name="Singh A."/>
            <person name="Wilkins M.J."/>
            <person name="Karaoz U."/>
            <person name="Brodie E.L."/>
            <person name="Williams K.H."/>
            <person name="Hubbard S.S."/>
            <person name="Banfield J.F."/>
        </authorList>
    </citation>
    <scope>NUCLEOTIDE SEQUENCE [LARGE SCALE GENOMIC DNA]</scope>
</reference>
<sequence length="205" mass="23863">MGWAIVYLTIILRIVLLPFTIVTEKGKIKNEALYDEVQRIDREYLHDPVLKKQEIRKILKKRRVYPWAKFVSIGVQVLVFILLYQVFLRGITGDKIMKILYPAVDFPGKINTIFFGFNLALTHTYFWPGIVGLWLAGEIYFMLRGQKASSSDLLYFVAFPLFVAFFLWWLPAVKSVFILTSMLFSFIIHQFMKAIVGDKKKSASH</sequence>
<gene>
    <name evidence="8" type="ORF">A2983_01855</name>
</gene>
<feature type="transmembrane region" description="Helical" evidence="6">
    <location>
        <begin position="125"/>
        <end position="141"/>
    </location>
</feature>